<accession>A0A9Q1LC24</accession>
<evidence type="ECO:0000313" key="2">
    <source>
        <dbReference type="Proteomes" id="UP001152561"/>
    </source>
</evidence>
<dbReference type="EMBL" id="JAJAGQ010000019">
    <property type="protein sequence ID" value="KAJ8533799.1"/>
    <property type="molecule type" value="Genomic_DNA"/>
</dbReference>
<proteinExistence type="predicted"/>
<evidence type="ECO:0000313" key="1">
    <source>
        <dbReference type="EMBL" id="KAJ8533799.1"/>
    </source>
</evidence>
<gene>
    <name evidence="1" type="ORF">K7X08_007123</name>
</gene>
<protein>
    <submittedName>
        <fullName evidence="1">Uncharacterized protein</fullName>
    </submittedName>
</protein>
<sequence length="123" mass="14341">MNVTAVETKWIGYGGYCRSSRSRLHCSRTDYSISNYWALRYGPLKWTWKFMEPIGQKLKSVGKFMDSAVNLMNKSFIDRKCFPLNWLGFATARYFMRSILFMYLYNFIDILGGVSRLPASIST</sequence>
<keyword evidence="2" id="KW-1185">Reference proteome</keyword>
<comment type="caution">
    <text evidence="1">The sequence shown here is derived from an EMBL/GenBank/DDBJ whole genome shotgun (WGS) entry which is preliminary data.</text>
</comment>
<organism evidence="1 2">
    <name type="scientific">Anisodus acutangulus</name>
    <dbReference type="NCBI Taxonomy" id="402998"/>
    <lineage>
        <taxon>Eukaryota</taxon>
        <taxon>Viridiplantae</taxon>
        <taxon>Streptophyta</taxon>
        <taxon>Embryophyta</taxon>
        <taxon>Tracheophyta</taxon>
        <taxon>Spermatophyta</taxon>
        <taxon>Magnoliopsida</taxon>
        <taxon>eudicotyledons</taxon>
        <taxon>Gunneridae</taxon>
        <taxon>Pentapetalae</taxon>
        <taxon>asterids</taxon>
        <taxon>lamiids</taxon>
        <taxon>Solanales</taxon>
        <taxon>Solanaceae</taxon>
        <taxon>Solanoideae</taxon>
        <taxon>Hyoscyameae</taxon>
        <taxon>Anisodus</taxon>
    </lineage>
</organism>
<dbReference type="AlphaFoldDB" id="A0A9Q1LC24"/>
<name>A0A9Q1LC24_9SOLA</name>
<dbReference type="Proteomes" id="UP001152561">
    <property type="component" value="Unassembled WGS sequence"/>
</dbReference>
<reference evidence="2" key="1">
    <citation type="journal article" date="2023" name="Proc. Natl. Acad. Sci. U.S.A.">
        <title>Genomic and structural basis for evolution of tropane alkaloid biosynthesis.</title>
        <authorList>
            <person name="Wanga Y.-J."/>
            <person name="Taina T."/>
            <person name="Yua J.-Y."/>
            <person name="Lia J."/>
            <person name="Xua B."/>
            <person name="Chenc J."/>
            <person name="D'Auriad J.C."/>
            <person name="Huanga J.-P."/>
            <person name="Huanga S.-X."/>
        </authorList>
    </citation>
    <scope>NUCLEOTIDE SEQUENCE [LARGE SCALE GENOMIC DNA]</scope>
    <source>
        <strain evidence="2">cv. KIB-2019</strain>
    </source>
</reference>